<dbReference type="EMBL" id="CAJNYU010004113">
    <property type="protein sequence ID" value="CAF3726049.1"/>
    <property type="molecule type" value="Genomic_DNA"/>
</dbReference>
<keyword evidence="1" id="KW-1133">Transmembrane helix</keyword>
<protein>
    <recommendedName>
        <fullName evidence="6">NADH dehydrogenase subunit 6</fullName>
    </recommendedName>
</protein>
<proteinExistence type="predicted"/>
<evidence type="ECO:0000256" key="1">
    <source>
        <dbReference type="SAM" id="Phobius"/>
    </source>
</evidence>
<sequence>MNGLLLNMIVFLLIPLCFSDLNSTESSIRRCEKCSPCWNLFENNYAPCSKMNYTMGVFMIVQPICIDTCILLIILFVSMVTLILGCIWLLYLWIKPCQDDDTRYIINGLIII</sequence>
<dbReference type="Proteomes" id="UP000663865">
    <property type="component" value="Unassembled WGS sequence"/>
</dbReference>
<evidence type="ECO:0000313" key="4">
    <source>
        <dbReference type="EMBL" id="CAF3726049.1"/>
    </source>
</evidence>
<feature type="transmembrane region" description="Helical" evidence="1">
    <location>
        <begin position="70"/>
        <end position="94"/>
    </location>
</feature>
<name>A0A818K690_9BILA</name>
<evidence type="ECO:0008006" key="6">
    <source>
        <dbReference type="Google" id="ProtNLM"/>
    </source>
</evidence>
<reference evidence="3" key="1">
    <citation type="submission" date="2021-02" db="EMBL/GenBank/DDBJ databases">
        <authorList>
            <person name="Nowell W R."/>
        </authorList>
    </citation>
    <scope>NUCLEOTIDE SEQUENCE</scope>
</reference>
<dbReference type="Proteomes" id="UP000663869">
    <property type="component" value="Unassembled WGS sequence"/>
</dbReference>
<evidence type="ECO:0000313" key="5">
    <source>
        <dbReference type="Proteomes" id="UP000663865"/>
    </source>
</evidence>
<organism evidence="3 5">
    <name type="scientific">Rotaria socialis</name>
    <dbReference type="NCBI Taxonomy" id="392032"/>
    <lineage>
        <taxon>Eukaryota</taxon>
        <taxon>Metazoa</taxon>
        <taxon>Spiralia</taxon>
        <taxon>Gnathifera</taxon>
        <taxon>Rotifera</taxon>
        <taxon>Eurotatoria</taxon>
        <taxon>Bdelloidea</taxon>
        <taxon>Philodinida</taxon>
        <taxon>Philodinidae</taxon>
        <taxon>Rotaria</taxon>
    </lineage>
</organism>
<dbReference type="AlphaFoldDB" id="A0A818K690"/>
<gene>
    <name evidence="4" type="ORF">FME351_LOCUS29376</name>
    <name evidence="3" type="ORF">KIK155_LOCUS18550</name>
</gene>
<keyword evidence="1" id="KW-0472">Membrane</keyword>
<comment type="caution">
    <text evidence="3">The sequence shown here is derived from an EMBL/GenBank/DDBJ whole genome shotgun (WGS) entry which is preliminary data.</text>
</comment>
<keyword evidence="1" id="KW-0812">Transmembrane</keyword>
<evidence type="ECO:0000313" key="3">
    <source>
        <dbReference type="EMBL" id="CAF3553166.1"/>
    </source>
</evidence>
<feature type="signal peptide" evidence="2">
    <location>
        <begin position="1"/>
        <end position="19"/>
    </location>
</feature>
<accession>A0A818K690</accession>
<dbReference type="EMBL" id="CAJNYV010003262">
    <property type="protein sequence ID" value="CAF3553166.1"/>
    <property type="molecule type" value="Genomic_DNA"/>
</dbReference>
<keyword evidence="2" id="KW-0732">Signal</keyword>
<feature type="chain" id="PRO_5036233386" description="NADH dehydrogenase subunit 6" evidence="2">
    <location>
        <begin position="20"/>
        <end position="112"/>
    </location>
</feature>
<evidence type="ECO:0000256" key="2">
    <source>
        <dbReference type="SAM" id="SignalP"/>
    </source>
</evidence>